<keyword evidence="4" id="KW-1185">Reference proteome</keyword>
<feature type="domain" description="VanZ-like" evidence="2">
    <location>
        <begin position="19"/>
        <end position="207"/>
    </location>
</feature>
<feature type="transmembrane region" description="Helical" evidence="1">
    <location>
        <begin position="184"/>
        <end position="211"/>
    </location>
</feature>
<dbReference type="RefSeq" id="WP_343754439.1">
    <property type="nucleotide sequence ID" value="NZ_BAAACW010000056.1"/>
</dbReference>
<sequence>MTKKAKQHNRLLSVLSWGVVLFWMAVLFWFSSQPAQESVKWSVGAMEIGWRLLNYWQWIGVIGFVIVYHIFLLWLSRISSGRLIKIGLFILFILLSLTSVYLLVYVIRPRVGESGILEMNRWVIHRYLRKYAHFFIYLFLGSVIKNALWVSGIEGWKAVGLAIFLSFLYAVFDEIHQIFVPGRMFLVTDILIDTAGAAVGVTIYSLFNFLFQLTKKDRKTGSAR</sequence>
<organism evidence="3 4">
    <name type="scientific">Alkalibacterium iburiense</name>
    <dbReference type="NCBI Taxonomy" id="290589"/>
    <lineage>
        <taxon>Bacteria</taxon>
        <taxon>Bacillati</taxon>
        <taxon>Bacillota</taxon>
        <taxon>Bacilli</taxon>
        <taxon>Lactobacillales</taxon>
        <taxon>Carnobacteriaceae</taxon>
        <taxon>Alkalibacterium</taxon>
    </lineage>
</organism>
<evidence type="ECO:0000256" key="1">
    <source>
        <dbReference type="SAM" id="Phobius"/>
    </source>
</evidence>
<keyword evidence="1" id="KW-1133">Transmembrane helix</keyword>
<gene>
    <name evidence="3" type="ORF">GCM10008932_09240</name>
</gene>
<feature type="transmembrane region" description="Helical" evidence="1">
    <location>
        <begin position="155"/>
        <end position="172"/>
    </location>
</feature>
<feature type="transmembrane region" description="Helical" evidence="1">
    <location>
        <begin position="12"/>
        <end position="31"/>
    </location>
</feature>
<feature type="transmembrane region" description="Helical" evidence="1">
    <location>
        <begin position="86"/>
        <end position="107"/>
    </location>
</feature>
<feature type="transmembrane region" description="Helical" evidence="1">
    <location>
        <begin position="127"/>
        <end position="148"/>
    </location>
</feature>
<feature type="transmembrane region" description="Helical" evidence="1">
    <location>
        <begin position="55"/>
        <end position="74"/>
    </location>
</feature>
<evidence type="ECO:0000259" key="2">
    <source>
        <dbReference type="Pfam" id="PF04892"/>
    </source>
</evidence>
<evidence type="ECO:0000313" key="3">
    <source>
        <dbReference type="EMBL" id="GAA0358690.1"/>
    </source>
</evidence>
<reference evidence="4" key="1">
    <citation type="journal article" date="2019" name="Int. J. Syst. Evol. Microbiol.">
        <title>The Global Catalogue of Microorganisms (GCM) 10K type strain sequencing project: providing services to taxonomists for standard genome sequencing and annotation.</title>
        <authorList>
            <consortium name="The Broad Institute Genomics Platform"/>
            <consortium name="The Broad Institute Genome Sequencing Center for Infectious Disease"/>
            <person name="Wu L."/>
            <person name="Ma J."/>
        </authorList>
    </citation>
    <scope>NUCLEOTIDE SEQUENCE [LARGE SCALE GENOMIC DNA]</scope>
    <source>
        <strain evidence="4">JCM 12662</strain>
    </source>
</reference>
<keyword evidence="1" id="KW-0472">Membrane</keyword>
<dbReference type="EMBL" id="BAAACW010000056">
    <property type="protein sequence ID" value="GAA0358690.1"/>
    <property type="molecule type" value="Genomic_DNA"/>
</dbReference>
<keyword evidence="1" id="KW-0812">Transmembrane</keyword>
<dbReference type="InterPro" id="IPR006976">
    <property type="entry name" value="VanZ-like"/>
</dbReference>
<accession>A0ABP3H3T0</accession>
<dbReference type="Pfam" id="PF04892">
    <property type="entry name" value="VanZ"/>
    <property type="match status" value="1"/>
</dbReference>
<dbReference type="NCBIfam" id="NF037970">
    <property type="entry name" value="vanZ_1"/>
    <property type="match status" value="1"/>
</dbReference>
<evidence type="ECO:0000313" key="4">
    <source>
        <dbReference type="Proteomes" id="UP001501166"/>
    </source>
</evidence>
<protein>
    <recommendedName>
        <fullName evidence="2">VanZ-like domain-containing protein</fullName>
    </recommendedName>
</protein>
<comment type="caution">
    <text evidence="3">The sequence shown here is derived from an EMBL/GenBank/DDBJ whole genome shotgun (WGS) entry which is preliminary data.</text>
</comment>
<proteinExistence type="predicted"/>
<name>A0ABP3H3T0_9LACT</name>
<dbReference type="Proteomes" id="UP001501166">
    <property type="component" value="Unassembled WGS sequence"/>
</dbReference>